<dbReference type="Proteomes" id="UP000316972">
    <property type="component" value="Segment"/>
</dbReference>
<feature type="compositionally biased region" description="Acidic residues" evidence="1">
    <location>
        <begin position="51"/>
        <end position="78"/>
    </location>
</feature>
<evidence type="ECO:0000313" key="2">
    <source>
        <dbReference type="EMBL" id="QCC26489.1"/>
    </source>
</evidence>
<proteinExistence type="predicted"/>
<feature type="region of interest" description="Disordered" evidence="1">
    <location>
        <begin position="1"/>
        <end position="113"/>
    </location>
</feature>
<feature type="compositionally biased region" description="Basic and acidic residues" evidence="1">
    <location>
        <begin position="1"/>
        <end position="14"/>
    </location>
</feature>
<accession>A0A4Y5G358</accession>
<evidence type="ECO:0000256" key="1">
    <source>
        <dbReference type="SAM" id="MobiDB-lite"/>
    </source>
</evidence>
<reference evidence="2 3" key="1">
    <citation type="journal article" date="2019" name="Heliyon">
        <title>An emerging new fowl adenovirus genotype.</title>
        <authorList>
            <person name="Kajan G.L."/>
            <person name="Affranio I."/>
            <person name="Tothne Bistyak A."/>
            <person name="Kecskemeti S."/>
            <person name="Benko M."/>
        </authorList>
    </citation>
    <scope>NUCLEOTIDE SEQUENCE [LARGE SCALE GENOMIC DNA]</scope>
    <source>
        <strain evidence="2 3">40440-M/2015 Debrecen</strain>
    </source>
</reference>
<name>A0A4Y5G358_9ADEN</name>
<organism evidence="2 3">
    <name type="scientific">Fowl aviadenovirus B</name>
    <dbReference type="NCBI Taxonomy" id="190062"/>
    <lineage>
        <taxon>Viruses</taxon>
        <taxon>Varidnaviria</taxon>
        <taxon>Bamfordvirae</taxon>
        <taxon>Preplasmiviricota</taxon>
        <taxon>Polisuviricotina</taxon>
        <taxon>Pharingeaviricetes</taxon>
        <taxon>Rowavirales</taxon>
        <taxon>Adenoviridae</taxon>
        <taxon>Aviadenovirus</taxon>
        <taxon>Aviadenovirus quintum</taxon>
    </lineage>
</organism>
<sequence length="225" mass="25794">MAQKMIDEKTRIVEELPADENAVPFPTNLRAPYGEEEDSERSRETDGESLGSEDTEEEDPLTPISEEEEEEELEDEEKENVPPTSQHRKRRRSAFSPDETLTRPPIKNQKKKKLSIVSFSLAVDSDLQTPRRRRSAKPEHPNGASAASENPQPVPQSVADLKAQILDILLDIEAIARKNPTRRISIRNRTRESITRQLHYVKNEEKLTKLKTDAEKILHLWRTLS</sequence>
<dbReference type="EMBL" id="MG953201">
    <property type="protein sequence ID" value="QCC26489.1"/>
    <property type="molecule type" value="Genomic_DNA"/>
</dbReference>
<evidence type="ECO:0000313" key="3">
    <source>
        <dbReference type="Proteomes" id="UP000316972"/>
    </source>
</evidence>
<feature type="region of interest" description="Disordered" evidence="1">
    <location>
        <begin position="125"/>
        <end position="155"/>
    </location>
</feature>
<protein>
    <submittedName>
        <fullName evidence="2">33K</fullName>
    </submittedName>
</protein>